<evidence type="ECO:0000256" key="3">
    <source>
        <dbReference type="ARBA" id="ARBA00022801"/>
    </source>
</evidence>
<keyword evidence="2" id="KW-0227">DNA damage</keyword>
<keyword evidence="8" id="KW-0413">Isomerase</keyword>
<comment type="caution">
    <text evidence="11">The sequence shown here is derived from an EMBL/GenBank/DDBJ whole genome shotgun (WGS) entry which is preliminary data.</text>
</comment>
<dbReference type="InterPro" id="IPR051055">
    <property type="entry name" value="PIF1_helicase"/>
</dbReference>
<organism evidence="11 12">
    <name type="scientific">Luethyella okanaganae</name>
    <dbReference type="NCBI Taxonomy" id="69372"/>
    <lineage>
        <taxon>Bacteria</taxon>
        <taxon>Bacillati</taxon>
        <taxon>Actinomycetota</taxon>
        <taxon>Actinomycetes</taxon>
        <taxon>Micrococcales</taxon>
        <taxon>Microbacteriaceae</taxon>
        <taxon>Luethyella</taxon>
    </lineage>
</organism>
<accession>A0ABW1VH77</accession>
<dbReference type="Pfam" id="PF05970">
    <property type="entry name" value="PIF1"/>
    <property type="match status" value="1"/>
</dbReference>
<evidence type="ECO:0000256" key="1">
    <source>
        <dbReference type="ARBA" id="ARBA00022741"/>
    </source>
</evidence>
<gene>
    <name evidence="11" type="ORF">ACFQB0_08920</name>
</gene>
<evidence type="ECO:0000256" key="7">
    <source>
        <dbReference type="ARBA" id="ARBA00023204"/>
    </source>
</evidence>
<evidence type="ECO:0000259" key="9">
    <source>
        <dbReference type="Pfam" id="PF05970"/>
    </source>
</evidence>
<evidence type="ECO:0000256" key="4">
    <source>
        <dbReference type="ARBA" id="ARBA00022806"/>
    </source>
</evidence>
<dbReference type="PANTHER" id="PTHR47642">
    <property type="entry name" value="ATP-DEPENDENT DNA HELICASE"/>
    <property type="match status" value="1"/>
</dbReference>
<keyword evidence="12" id="KW-1185">Reference proteome</keyword>
<dbReference type="PANTHER" id="PTHR47642:SF5">
    <property type="entry name" value="ATP-DEPENDENT DNA HELICASE"/>
    <property type="match status" value="1"/>
</dbReference>
<reference evidence="12" key="1">
    <citation type="journal article" date="2019" name="Int. J. Syst. Evol. Microbiol.">
        <title>The Global Catalogue of Microorganisms (GCM) 10K type strain sequencing project: providing services to taxonomists for standard genome sequencing and annotation.</title>
        <authorList>
            <consortium name="The Broad Institute Genomics Platform"/>
            <consortium name="The Broad Institute Genome Sequencing Center for Infectious Disease"/>
            <person name="Wu L."/>
            <person name="Ma J."/>
        </authorList>
    </citation>
    <scope>NUCLEOTIDE SEQUENCE [LARGE SCALE GENOMIC DNA]</scope>
    <source>
        <strain evidence="12">CCUG 43304</strain>
    </source>
</reference>
<feature type="domain" description="DNA helicase Pif1-like DEAD-box helicase" evidence="9">
    <location>
        <begin position="6"/>
        <end position="207"/>
    </location>
</feature>
<evidence type="ECO:0000256" key="8">
    <source>
        <dbReference type="ARBA" id="ARBA00023235"/>
    </source>
</evidence>
<keyword evidence="7" id="KW-0234">DNA repair</keyword>
<feature type="domain" description="DNA helicase Pif1-like 2B" evidence="10">
    <location>
        <begin position="270"/>
        <end position="308"/>
    </location>
</feature>
<dbReference type="Gene3D" id="3.40.50.300">
    <property type="entry name" value="P-loop containing nucleotide triphosphate hydrolases"/>
    <property type="match status" value="2"/>
</dbReference>
<dbReference type="SUPFAM" id="SSF52540">
    <property type="entry name" value="P-loop containing nucleoside triphosphate hydrolases"/>
    <property type="match status" value="2"/>
</dbReference>
<proteinExistence type="predicted"/>
<dbReference type="InterPro" id="IPR049163">
    <property type="entry name" value="Pif1-like_2B_dom"/>
</dbReference>
<keyword evidence="5" id="KW-0067">ATP-binding</keyword>
<evidence type="ECO:0000259" key="10">
    <source>
        <dbReference type="Pfam" id="PF21530"/>
    </source>
</evidence>
<keyword evidence="4" id="KW-0347">Helicase</keyword>
<protein>
    <submittedName>
        <fullName evidence="11">ATP-dependent RecD-like DNA helicase</fullName>
    </submittedName>
</protein>
<sequence length="425" mass="46884">MSQIALSPEQSAVFEAIEGTRDHVFVTGRAGTGKSTLLNHLNWNTSKQIVIAAPTGVAALNVGGQTIHSLFRLPIGLIADHELEQNDQTRKLLNTIDTLVIDEVSMVSADLMDAMDRSLRQARQKPNDPFGGVQLVLFGDPYQLSPVPGDADERAYYADNYRSMWFFDAKVWHDAGLRIFELTEIHRQHDNEFKAMLNAVRHGRVSAEIAGLLNAAGARRPLPEEGAITLATRNDAVNRINATALHRLAGTTRTAEAEVLGDFGGRSYPADMKLELKIGAQVMFLRNDSPTDGGSRWVNGTIGTVTRLTGTVCVDIDGEEHEVEPATWEKFKYSYNPVTKRLVKDVVAEFTQFPLRLAWAVTIHKSQGASYDTAIVDLGGRAFSPGQTYVALSRLTSLDGLYLARPLRPSDIIVDENVRRFLRES</sequence>
<dbReference type="CDD" id="cd18809">
    <property type="entry name" value="SF1_C_RecD"/>
    <property type="match status" value="1"/>
</dbReference>
<evidence type="ECO:0000313" key="12">
    <source>
        <dbReference type="Proteomes" id="UP001596306"/>
    </source>
</evidence>
<dbReference type="Pfam" id="PF21530">
    <property type="entry name" value="Pif1_2B_dom"/>
    <property type="match status" value="1"/>
</dbReference>
<keyword evidence="3" id="KW-0378">Hydrolase</keyword>
<keyword evidence="6" id="KW-0238">DNA-binding</keyword>
<evidence type="ECO:0000313" key="11">
    <source>
        <dbReference type="EMBL" id="MFC6356228.1"/>
    </source>
</evidence>
<name>A0ABW1VH77_9MICO</name>
<dbReference type="Proteomes" id="UP001596306">
    <property type="component" value="Unassembled WGS sequence"/>
</dbReference>
<dbReference type="InterPro" id="IPR027417">
    <property type="entry name" value="P-loop_NTPase"/>
</dbReference>
<evidence type="ECO:0000256" key="2">
    <source>
        <dbReference type="ARBA" id="ARBA00022763"/>
    </source>
</evidence>
<keyword evidence="1" id="KW-0547">Nucleotide-binding</keyword>
<evidence type="ECO:0000256" key="5">
    <source>
        <dbReference type="ARBA" id="ARBA00022840"/>
    </source>
</evidence>
<dbReference type="InterPro" id="IPR010285">
    <property type="entry name" value="DNA_helicase_pif1-like_DEAD"/>
</dbReference>
<dbReference type="EMBL" id="JBHSTP010000002">
    <property type="protein sequence ID" value="MFC6356228.1"/>
    <property type="molecule type" value="Genomic_DNA"/>
</dbReference>
<dbReference type="RefSeq" id="WP_386730356.1">
    <property type="nucleotide sequence ID" value="NZ_JBHSTP010000002.1"/>
</dbReference>
<evidence type="ECO:0000256" key="6">
    <source>
        <dbReference type="ARBA" id="ARBA00023125"/>
    </source>
</evidence>